<dbReference type="InterPro" id="IPR020040">
    <property type="entry name" value="Ribosomal_uL6_a/b-dom"/>
</dbReference>
<name>C2MCJ2_9PORP</name>
<dbReference type="InterPro" id="IPR036789">
    <property type="entry name" value="Ribosomal_uL6-like_a/b-dom_sf"/>
</dbReference>
<dbReference type="GO" id="GO:0022625">
    <property type="term" value="C:cytosolic large ribosomal subunit"/>
    <property type="evidence" value="ECO:0007669"/>
    <property type="project" value="UniProtKB-UniRule"/>
</dbReference>
<evidence type="ECO:0000256" key="4">
    <source>
        <dbReference type="ARBA" id="ARBA00023274"/>
    </source>
</evidence>
<comment type="caution">
    <text evidence="10">The sequence shown here is derived from an EMBL/GenBank/DDBJ whole genome shotgun (WGS) entry which is preliminary data.</text>
</comment>
<dbReference type="AlphaFoldDB" id="C2MCJ2"/>
<dbReference type="Gene3D" id="3.90.930.12">
    <property type="entry name" value="Ribosomal protein L6, alpha-beta domain"/>
    <property type="match status" value="2"/>
</dbReference>
<evidence type="ECO:0000256" key="3">
    <source>
        <dbReference type="ARBA" id="ARBA00022980"/>
    </source>
</evidence>
<comment type="function">
    <text evidence="5">Component of the mitochondrial ribosome (mitoribosome), a dedicated translation machinery responsible for the synthesis of mitochondrial genome-encoded proteins, including at least some of the essential transmembrane subunits of the mitochondrial respiratory chain. The mitoribosomes are attached to the mitochondrial inner membrane and translation products are cotranslationally integrated into the membrane.</text>
</comment>
<evidence type="ECO:0000313" key="11">
    <source>
        <dbReference type="Proteomes" id="UP000003303"/>
    </source>
</evidence>
<dbReference type="SUPFAM" id="SSF56053">
    <property type="entry name" value="Ribosomal protein L6"/>
    <property type="match status" value="2"/>
</dbReference>
<dbReference type="GO" id="GO:0019843">
    <property type="term" value="F:rRNA binding"/>
    <property type="evidence" value="ECO:0007669"/>
    <property type="project" value="UniProtKB-UniRule"/>
</dbReference>
<proteinExistence type="inferred from homology"/>
<keyword evidence="1 6" id="KW-0699">rRNA-binding</keyword>
<comment type="function">
    <text evidence="6 8">This protein binds to the 23S rRNA, and is important in its secondary structure. It is located near the subunit interface in the base of the L7/L12 stalk, and near the tRNA binding site of the peptidyltransferase center.</text>
</comment>
<dbReference type="HAMAP" id="MF_01365_B">
    <property type="entry name" value="Ribosomal_uL6_B"/>
    <property type="match status" value="1"/>
</dbReference>
<dbReference type="PANTHER" id="PTHR11655:SF14">
    <property type="entry name" value="LARGE RIBOSOMAL SUBUNIT PROTEIN UL6M"/>
    <property type="match status" value="1"/>
</dbReference>
<keyword evidence="4 6" id="KW-0687">Ribonucleoprotein</keyword>
<comment type="subunit">
    <text evidence="6">Part of the 50S ribosomal subunit.</text>
</comment>
<dbReference type="Proteomes" id="UP000003303">
    <property type="component" value="Unassembled WGS sequence"/>
</dbReference>
<dbReference type="RefSeq" id="WP_007365567.1">
    <property type="nucleotide sequence ID" value="NZ_ACLR01000176.1"/>
</dbReference>
<dbReference type="eggNOG" id="COG0097">
    <property type="taxonomic scope" value="Bacteria"/>
</dbReference>
<feature type="domain" description="Large ribosomal subunit protein uL6 alpha-beta" evidence="9">
    <location>
        <begin position="90"/>
        <end position="167"/>
    </location>
</feature>
<dbReference type="InterPro" id="IPR000702">
    <property type="entry name" value="Ribosomal_uL6-like"/>
</dbReference>
<dbReference type="GO" id="GO:0003735">
    <property type="term" value="F:structural constituent of ribosome"/>
    <property type="evidence" value="ECO:0007669"/>
    <property type="project" value="UniProtKB-UniRule"/>
</dbReference>
<dbReference type="FunFam" id="3.90.930.12:FF:000006">
    <property type="entry name" value="50S ribosomal protein L6"/>
    <property type="match status" value="1"/>
</dbReference>
<evidence type="ECO:0000259" key="9">
    <source>
        <dbReference type="Pfam" id="PF00347"/>
    </source>
</evidence>
<accession>C2MCJ2</accession>
<organism evidence="10 11">
    <name type="scientific">Porphyromonas uenonis 60-3</name>
    <dbReference type="NCBI Taxonomy" id="596327"/>
    <lineage>
        <taxon>Bacteria</taxon>
        <taxon>Pseudomonadati</taxon>
        <taxon>Bacteroidota</taxon>
        <taxon>Bacteroidia</taxon>
        <taxon>Bacteroidales</taxon>
        <taxon>Porphyromonadaceae</taxon>
        <taxon>Porphyromonas</taxon>
    </lineage>
</organism>
<dbReference type="PROSITE" id="PS00525">
    <property type="entry name" value="RIBOSOMAL_L6_1"/>
    <property type="match status" value="1"/>
</dbReference>
<comment type="similarity">
    <text evidence="6 7">Belongs to the universal ribosomal protein uL6 family.</text>
</comment>
<feature type="domain" description="Large ribosomal subunit protein uL6 alpha-beta" evidence="9">
    <location>
        <begin position="11"/>
        <end position="81"/>
    </location>
</feature>
<keyword evidence="11" id="KW-1185">Reference proteome</keyword>
<gene>
    <name evidence="6 10" type="primary">rplF</name>
    <name evidence="10" type="ORF">PORUE0001_1307</name>
</gene>
<dbReference type="EMBL" id="ACLR01000176">
    <property type="protein sequence ID" value="EEK16551.1"/>
    <property type="molecule type" value="Genomic_DNA"/>
</dbReference>
<dbReference type="OrthoDB" id="9805007at2"/>
<evidence type="ECO:0000313" key="10">
    <source>
        <dbReference type="EMBL" id="EEK16551.1"/>
    </source>
</evidence>
<dbReference type="PRINTS" id="PR00059">
    <property type="entry name" value="RIBOSOMALL6"/>
</dbReference>
<dbReference type="STRING" id="596327.PORUE0001_1307"/>
<dbReference type="InterPro" id="IPR019906">
    <property type="entry name" value="Ribosomal_uL6_bac-type"/>
</dbReference>
<evidence type="ECO:0000256" key="7">
    <source>
        <dbReference type="RuleBase" id="RU003869"/>
    </source>
</evidence>
<dbReference type="InterPro" id="IPR002358">
    <property type="entry name" value="Ribosomal_uL6_CS"/>
</dbReference>
<dbReference type="Pfam" id="PF00347">
    <property type="entry name" value="Ribosomal_L6"/>
    <property type="match status" value="2"/>
</dbReference>
<dbReference type="PANTHER" id="PTHR11655">
    <property type="entry name" value="60S/50S RIBOSOMAL PROTEIN L6/L9"/>
    <property type="match status" value="1"/>
</dbReference>
<dbReference type="PIRSF" id="PIRSF002162">
    <property type="entry name" value="Ribosomal_L6"/>
    <property type="match status" value="1"/>
</dbReference>
<protein>
    <recommendedName>
        <fullName evidence="6">Large ribosomal subunit protein uL6</fullName>
    </recommendedName>
</protein>
<evidence type="ECO:0000256" key="2">
    <source>
        <dbReference type="ARBA" id="ARBA00022884"/>
    </source>
</evidence>
<reference evidence="10 11" key="1">
    <citation type="submission" date="2009-04" db="EMBL/GenBank/DDBJ databases">
        <authorList>
            <person name="Sebastian Y."/>
            <person name="Madupu R."/>
            <person name="Durkin A.S."/>
            <person name="Torralba M."/>
            <person name="Methe B."/>
            <person name="Sutton G.G."/>
            <person name="Strausberg R.L."/>
            <person name="Nelson K.E."/>
        </authorList>
    </citation>
    <scope>NUCLEOTIDE SEQUENCE [LARGE SCALE GENOMIC DNA]</scope>
    <source>
        <strain evidence="10 11">60-3</strain>
    </source>
</reference>
<dbReference type="NCBIfam" id="TIGR03654">
    <property type="entry name" value="L6_bact"/>
    <property type="match status" value="1"/>
</dbReference>
<sequence length="183" mass="20688">MSRIGKLPIAIPQGVTVSQEDHYVTVKGPKGELKQYIDPRIEVSIQDGEITLARHSDERQERSLHGLYRQLIHNMVTGVHEEFTQTLELIGVGYRATNQGQILELSLGFTHAIYLVLPNEIKIETQMVRNQTPKIILKSCDKQLLGQVCAKIRSFRKPEPYKGKGVRFLGEEVRRKSGKTAGK</sequence>
<evidence type="ECO:0000256" key="1">
    <source>
        <dbReference type="ARBA" id="ARBA00022730"/>
    </source>
</evidence>
<evidence type="ECO:0000256" key="6">
    <source>
        <dbReference type="HAMAP-Rule" id="MF_01365"/>
    </source>
</evidence>
<evidence type="ECO:0000256" key="8">
    <source>
        <dbReference type="RuleBase" id="RU003870"/>
    </source>
</evidence>
<evidence type="ECO:0000256" key="5">
    <source>
        <dbReference type="ARBA" id="ARBA00037226"/>
    </source>
</evidence>
<dbReference type="FunFam" id="3.90.930.12:FF:000002">
    <property type="entry name" value="50S ribosomal protein L6"/>
    <property type="match status" value="1"/>
</dbReference>
<dbReference type="GO" id="GO:0002181">
    <property type="term" value="P:cytoplasmic translation"/>
    <property type="evidence" value="ECO:0007669"/>
    <property type="project" value="TreeGrafter"/>
</dbReference>
<keyword evidence="3 6" id="KW-0689">Ribosomal protein</keyword>
<keyword evidence="2 6" id="KW-0694">RNA-binding</keyword>